<evidence type="ECO:0000313" key="5">
    <source>
        <dbReference type="RefSeq" id="XP_010939574.1"/>
    </source>
</evidence>
<dbReference type="PANTHER" id="PTHR13068">
    <property type="entry name" value="CGI-12 PROTEIN-RELATED"/>
    <property type="match status" value="1"/>
</dbReference>
<proteinExistence type="inferred from homology"/>
<keyword evidence="2" id="KW-0804">Transcription</keyword>
<organism evidence="4 5">
    <name type="scientific">Elaeis guineensis var. tenera</name>
    <name type="common">Oil palm</name>
    <dbReference type="NCBI Taxonomy" id="51953"/>
    <lineage>
        <taxon>Eukaryota</taxon>
        <taxon>Viridiplantae</taxon>
        <taxon>Streptophyta</taxon>
        <taxon>Embryophyta</taxon>
        <taxon>Tracheophyta</taxon>
        <taxon>Spermatophyta</taxon>
        <taxon>Magnoliopsida</taxon>
        <taxon>Liliopsida</taxon>
        <taxon>Arecaceae</taxon>
        <taxon>Arecoideae</taxon>
        <taxon>Cocoseae</taxon>
        <taxon>Elaeidinae</taxon>
        <taxon>Elaeis</taxon>
    </lineage>
</organism>
<protein>
    <submittedName>
        <fullName evidence="5">Uncharacterized protein LOC105058368</fullName>
    </submittedName>
</protein>
<dbReference type="GeneID" id="105058368"/>
<keyword evidence="2" id="KW-0806">Transcription termination</keyword>
<dbReference type="FunFam" id="1.25.70.10:FF:000001">
    <property type="entry name" value="Mitochondrial transcription termination factor-like"/>
    <property type="match status" value="1"/>
</dbReference>
<evidence type="ECO:0000256" key="3">
    <source>
        <dbReference type="ARBA" id="ARBA00022946"/>
    </source>
</evidence>
<keyword evidence="3" id="KW-0809">Transit peptide</keyword>
<evidence type="ECO:0000256" key="2">
    <source>
        <dbReference type="ARBA" id="ARBA00022472"/>
    </source>
</evidence>
<dbReference type="RefSeq" id="XP_010939574.1">
    <property type="nucleotide sequence ID" value="XM_010941272.2"/>
</dbReference>
<sequence>MKSIALGGEGDAMSLAKLSSAFLRRGGTNSLLPLLHCQRLGGLLFFSSAITGAASEGHNSFHRPHFMVAYLVNSCGLSSAEASKATKFLAHLKSTERPDAFLGFMRNRGFDDAGLRKVVSRRPRFLCCGDAEKLLAPKFQLFQELGFSGSDLTRLFLSNPHILKLSLHRTIQPRLEFWTALLGSKEHLLKVLRISAWFLNTSIEKIVMPNLSLLRECGISDQKTALVLRKSPLLILRSPQKLRALMERVDGMGVPRSSGMFLRALQAINRLSEAKFNAKRCLLKSLGWSEVEFFAAFRKDPLFVTNSEKTLSVKMAFLVKEVGYGPSDVALRPKLLMHSLEKRLKPRHRVTQMLEASGFPSGKYEFTTIMNFSDKVFMDKFVIPHKEKVPGLLEMYAATCGKIGTI</sequence>
<dbReference type="InterPro" id="IPR003690">
    <property type="entry name" value="MTERF"/>
</dbReference>
<dbReference type="OrthoDB" id="632768at2759"/>
<dbReference type="InParanoid" id="A0A6I9SH72"/>
<dbReference type="GO" id="GO:0006353">
    <property type="term" value="P:DNA-templated transcription termination"/>
    <property type="evidence" value="ECO:0007669"/>
    <property type="project" value="UniProtKB-KW"/>
</dbReference>
<evidence type="ECO:0000313" key="4">
    <source>
        <dbReference type="Proteomes" id="UP000504607"/>
    </source>
</evidence>
<dbReference type="KEGG" id="egu:105058368"/>
<dbReference type="InterPro" id="IPR038538">
    <property type="entry name" value="MTERF_sf"/>
</dbReference>
<reference evidence="5" key="1">
    <citation type="submission" date="2025-08" db="UniProtKB">
        <authorList>
            <consortium name="RefSeq"/>
        </authorList>
    </citation>
    <scope>IDENTIFICATION</scope>
</reference>
<dbReference type="Pfam" id="PF02536">
    <property type="entry name" value="mTERF"/>
    <property type="match status" value="1"/>
</dbReference>
<comment type="similarity">
    <text evidence="1">Belongs to the mTERF family.</text>
</comment>
<name>A0A6I9SH72_ELAGV</name>
<accession>A0A6I9SH72</accession>
<dbReference type="PANTHER" id="PTHR13068:SF242">
    <property type="entry name" value="OS04G0637500 PROTEIN"/>
    <property type="match status" value="1"/>
</dbReference>
<dbReference type="GO" id="GO:0003676">
    <property type="term" value="F:nucleic acid binding"/>
    <property type="evidence" value="ECO:0007669"/>
    <property type="project" value="InterPro"/>
</dbReference>
<dbReference type="AlphaFoldDB" id="A0A6I9SH72"/>
<evidence type="ECO:0000256" key="1">
    <source>
        <dbReference type="ARBA" id="ARBA00007692"/>
    </source>
</evidence>
<dbReference type="FunCoup" id="A0A6I9SH72">
    <property type="interactions" value="29"/>
</dbReference>
<dbReference type="SMART" id="SM00733">
    <property type="entry name" value="Mterf"/>
    <property type="match status" value="6"/>
</dbReference>
<keyword evidence="4" id="KW-1185">Reference proteome</keyword>
<keyword evidence="2" id="KW-0805">Transcription regulation</keyword>
<gene>
    <name evidence="5" type="primary">LOC105058368</name>
</gene>
<dbReference type="Proteomes" id="UP000504607">
    <property type="component" value="Chromosome 15"/>
</dbReference>
<dbReference type="Gene3D" id="1.25.70.10">
    <property type="entry name" value="Transcription termination factor 3, mitochondrial"/>
    <property type="match status" value="1"/>
</dbReference>